<dbReference type="CDD" id="cd00130">
    <property type="entry name" value="PAS"/>
    <property type="match status" value="1"/>
</dbReference>
<keyword evidence="9" id="KW-0460">Magnesium</keyword>
<dbReference type="Gene3D" id="3.60.40.10">
    <property type="entry name" value="PPM-type phosphatase domain"/>
    <property type="match status" value="1"/>
</dbReference>
<keyword evidence="6" id="KW-0418">Kinase</keyword>
<evidence type="ECO:0000256" key="14">
    <source>
        <dbReference type="ARBA" id="ARBA00075117"/>
    </source>
</evidence>
<evidence type="ECO:0000256" key="9">
    <source>
        <dbReference type="ARBA" id="ARBA00022842"/>
    </source>
</evidence>
<evidence type="ECO:0000256" key="11">
    <source>
        <dbReference type="ARBA" id="ARBA00023211"/>
    </source>
</evidence>
<evidence type="ECO:0000313" key="18">
    <source>
        <dbReference type="Proteomes" id="UP000605361"/>
    </source>
</evidence>
<dbReference type="Pfam" id="PF13185">
    <property type="entry name" value="GAF_2"/>
    <property type="match status" value="1"/>
</dbReference>
<name>A0A931A3T2_9ACTN</name>
<evidence type="ECO:0000256" key="5">
    <source>
        <dbReference type="ARBA" id="ARBA00022741"/>
    </source>
</evidence>
<evidence type="ECO:0000256" key="7">
    <source>
        <dbReference type="ARBA" id="ARBA00022801"/>
    </source>
</evidence>
<dbReference type="InterPro" id="IPR029016">
    <property type="entry name" value="GAF-like_dom_sf"/>
</dbReference>
<keyword evidence="11" id="KW-0464">Manganese</keyword>
<reference evidence="17" key="1">
    <citation type="submission" date="2020-11" db="EMBL/GenBank/DDBJ databases">
        <title>Whole-genome analyses of Nonomuraea sp. K274.</title>
        <authorList>
            <person name="Veyisoglu A."/>
        </authorList>
    </citation>
    <scope>NUCLEOTIDE SEQUENCE</scope>
    <source>
        <strain evidence="17">K274</strain>
    </source>
</reference>
<dbReference type="SUPFAM" id="SSF55781">
    <property type="entry name" value="GAF domain-like"/>
    <property type="match status" value="1"/>
</dbReference>
<evidence type="ECO:0000256" key="10">
    <source>
        <dbReference type="ARBA" id="ARBA00022912"/>
    </source>
</evidence>
<keyword evidence="8" id="KW-0067">ATP-binding</keyword>
<feature type="domain" description="PPM-type phosphatase" evidence="16">
    <location>
        <begin position="442"/>
        <end position="657"/>
    </location>
</feature>
<dbReference type="SUPFAM" id="SSF55785">
    <property type="entry name" value="PYP-like sensor domain (PAS domain)"/>
    <property type="match status" value="1"/>
</dbReference>
<comment type="catalytic activity">
    <reaction evidence="12">
        <text>O-phospho-L-seryl-[protein] + H2O = L-seryl-[protein] + phosphate</text>
        <dbReference type="Rhea" id="RHEA:20629"/>
        <dbReference type="Rhea" id="RHEA-COMP:9863"/>
        <dbReference type="Rhea" id="RHEA-COMP:11604"/>
        <dbReference type="ChEBI" id="CHEBI:15377"/>
        <dbReference type="ChEBI" id="CHEBI:29999"/>
        <dbReference type="ChEBI" id="CHEBI:43474"/>
        <dbReference type="ChEBI" id="CHEBI:83421"/>
        <dbReference type="EC" id="3.1.3.16"/>
    </reaction>
</comment>
<dbReference type="InterPro" id="IPR035965">
    <property type="entry name" value="PAS-like_dom_sf"/>
</dbReference>
<dbReference type="SMART" id="SM00331">
    <property type="entry name" value="PP2C_SIG"/>
    <property type="match status" value="1"/>
</dbReference>
<dbReference type="AlphaFoldDB" id="A0A931A3T2"/>
<comment type="caution">
    <text evidence="17">The sequence shown here is derived from an EMBL/GenBank/DDBJ whole genome shotgun (WGS) entry which is preliminary data.</text>
</comment>
<evidence type="ECO:0000256" key="6">
    <source>
        <dbReference type="ARBA" id="ARBA00022777"/>
    </source>
</evidence>
<sequence>MDAEIGLPPEIVKPWTTVRLDAAVPVAAAARRRELIWVPDHQDLACRFPTTAIALPYRFAAAAAPIQTPSRLWGSFVLMWPASHPYDLAQDEAEVMELASGKLAALLQETGNGYAPRHTSRPRVVPPPEPQVAEAHAVGAARYVDRLREGCVAIDLAGRITFVNGLAADLLGGDVPGLLGRHLWDVAPWLKDPVFDDRCRAASVSQEATSCVVRCPTGRMLTFELFPDPAGISLRVTPAAGSRPIEQYTREYFGSRGLPRVDVFYNLLHVSAALTRALSVQEIIDLITDHVMPVFKAQGMAMLVAEGGKLRLIGSRGYKHALLDRFDGMTLASPFPAEDVLRTGEPVFMARSELRRLYPHVAFDDEMAAWAFLPLTVSDETMGICVLTFGDSHHFAAEECASLTALAGLIAQALDRALLYDTKDRLAHSLQRSLLPRSLPPVPGLGVAARYVPATPETGIGGDFYDLIRLTDTSAAAVIGDVQGHNMTAAALMGQVRTAIHAHAVAGVSPGEVLKHTNRLLIDVDTDLFTSCLLVYVDLQLRTLCVASAGHPPPLLRPPNVPAETIDVPTGVVLGVDPDACYPILEAPFPPGALLALYTDGLVESPGIDLDEAIGSLAEHMTRASAESLHHLAGTMLSHAPHTERHADDIALLLLEHRPDRG</sequence>
<dbReference type="InterPro" id="IPR001932">
    <property type="entry name" value="PPM-type_phosphatase-like_dom"/>
</dbReference>
<evidence type="ECO:0000256" key="1">
    <source>
        <dbReference type="ARBA" id="ARBA00013081"/>
    </source>
</evidence>
<evidence type="ECO:0000256" key="8">
    <source>
        <dbReference type="ARBA" id="ARBA00022840"/>
    </source>
</evidence>
<dbReference type="GO" id="GO:0005524">
    <property type="term" value="F:ATP binding"/>
    <property type="evidence" value="ECO:0007669"/>
    <property type="project" value="UniProtKB-KW"/>
</dbReference>
<keyword evidence="3" id="KW-0808">Transferase</keyword>
<evidence type="ECO:0000256" key="4">
    <source>
        <dbReference type="ARBA" id="ARBA00022723"/>
    </source>
</evidence>
<keyword evidence="18" id="KW-1185">Reference proteome</keyword>
<dbReference type="EMBL" id="JADOGI010000017">
    <property type="protein sequence ID" value="MBF8185741.1"/>
    <property type="molecule type" value="Genomic_DNA"/>
</dbReference>
<dbReference type="InterPro" id="IPR003018">
    <property type="entry name" value="GAF"/>
</dbReference>
<dbReference type="InterPro" id="IPR036457">
    <property type="entry name" value="PPM-type-like_dom_sf"/>
</dbReference>
<dbReference type="InterPro" id="IPR000014">
    <property type="entry name" value="PAS"/>
</dbReference>
<dbReference type="PANTHER" id="PTHR43156:SF2">
    <property type="entry name" value="STAGE II SPORULATION PROTEIN E"/>
    <property type="match status" value="1"/>
</dbReference>
<evidence type="ECO:0000313" key="17">
    <source>
        <dbReference type="EMBL" id="MBF8185741.1"/>
    </source>
</evidence>
<dbReference type="Proteomes" id="UP000605361">
    <property type="component" value="Unassembled WGS sequence"/>
</dbReference>
<dbReference type="GO" id="GO:0046872">
    <property type="term" value="F:metal ion binding"/>
    <property type="evidence" value="ECO:0007669"/>
    <property type="project" value="UniProtKB-KW"/>
</dbReference>
<evidence type="ECO:0000256" key="12">
    <source>
        <dbReference type="ARBA" id="ARBA00047761"/>
    </source>
</evidence>
<keyword evidence="4" id="KW-0479">Metal-binding</keyword>
<gene>
    <name evidence="17" type="ORF">ITP53_08305</name>
</gene>
<dbReference type="EC" id="3.1.3.16" evidence="1"/>
<proteinExistence type="predicted"/>
<dbReference type="Gene3D" id="3.30.450.20">
    <property type="entry name" value="PAS domain"/>
    <property type="match status" value="1"/>
</dbReference>
<dbReference type="Pfam" id="PF07228">
    <property type="entry name" value="SpoIIE"/>
    <property type="match status" value="1"/>
</dbReference>
<accession>A0A931A3T2</accession>
<dbReference type="PANTHER" id="PTHR43156">
    <property type="entry name" value="STAGE II SPORULATION PROTEIN E-RELATED"/>
    <property type="match status" value="1"/>
</dbReference>
<dbReference type="FunFam" id="3.60.40.10:FF:000005">
    <property type="entry name" value="Serine/threonine protein phosphatase"/>
    <property type="match status" value="1"/>
</dbReference>
<evidence type="ECO:0000256" key="15">
    <source>
        <dbReference type="ARBA" id="ARBA00081350"/>
    </source>
</evidence>
<dbReference type="InterPro" id="IPR052016">
    <property type="entry name" value="Bact_Sigma-Reg"/>
</dbReference>
<dbReference type="Gene3D" id="3.30.450.40">
    <property type="match status" value="1"/>
</dbReference>
<dbReference type="GO" id="GO:0004722">
    <property type="term" value="F:protein serine/threonine phosphatase activity"/>
    <property type="evidence" value="ECO:0007669"/>
    <property type="project" value="UniProtKB-EC"/>
</dbReference>
<keyword evidence="2" id="KW-0597">Phosphoprotein</keyword>
<comment type="function">
    <text evidence="13">Primarily acts as an independent SigF regulator that is sensitive to the osmosensory signal, mediating the cross talk of PknD with the SigF regulon. Possesses both phosphatase and kinase activities. The kinase domain functions as a classic anti-sigma factor-like kinase to phosphorylate the anti-anti-sigma factor domain at the canonical regulatory site, and the phosphatase domain antagonizes this activity.</text>
</comment>
<keyword evidence="10" id="KW-0904">Protein phosphatase</keyword>
<evidence type="ECO:0000259" key="16">
    <source>
        <dbReference type="SMART" id="SM00331"/>
    </source>
</evidence>
<protein>
    <recommendedName>
        <fullName evidence="1">protein-serine/threonine phosphatase</fullName>
        <ecNumber evidence="1">3.1.3.16</ecNumber>
    </recommendedName>
    <alternativeName>
        <fullName evidence="15">Protein-serine/threonine phosphatase</fullName>
    </alternativeName>
    <alternativeName>
        <fullName evidence="14">Serine/threonine-protein kinase</fullName>
    </alternativeName>
</protein>
<evidence type="ECO:0000256" key="3">
    <source>
        <dbReference type="ARBA" id="ARBA00022679"/>
    </source>
</evidence>
<dbReference type="GO" id="GO:0016301">
    <property type="term" value="F:kinase activity"/>
    <property type="evidence" value="ECO:0007669"/>
    <property type="project" value="UniProtKB-KW"/>
</dbReference>
<organism evidence="17 18">
    <name type="scientific">Nonomuraea cypriaca</name>
    <dbReference type="NCBI Taxonomy" id="1187855"/>
    <lineage>
        <taxon>Bacteria</taxon>
        <taxon>Bacillati</taxon>
        <taxon>Actinomycetota</taxon>
        <taxon>Actinomycetes</taxon>
        <taxon>Streptosporangiales</taxon>
        <taxon>Streptosporangiaceae</taxon>
        <taxon>Nonomuraea</taxon>
    </lineage>
</organism>
<evidence type="ECO:0000256" key="13">
    <source>
        <dbReference type="ARBA" id="ARBA00056274"/>
    </source>
</evidence>
<keyword evidence="5" id="KW-0547">Nucleotide-binding</keyword>
<keyword evidence="7" id="KW-0378">Hydrolase</keyword>
<evidence type="ECO:0000256" key="2">
    <source>
        <dbReference type="ARBA" id="ARBA00022553"/>
    </source>
</evidence>